<dbReference type="Gene3D" id="3.50.30.20">
    <property type="entry name" value="Carbamoyl-phosphate synthase small subunit, N-terminal domain"/>
    <property type="match status" value="1"/>
</dbReference>
<proteinExistence type="inferred from homology"/>
<feature type="binding site" evidence="11">
    <location>
        <position position="295"/>
    </location>
    <ligand>
        <name>L-glutamine</name>
        <dbReference type="ChEBI" id="CHEBI:58359"/>
    </ligand>
</feature>
<feature type="binding site" evidence="11">
    <location>
        <position position="294"/>
    </location>
    <ligand>
        <name>L-glutamine</name>
        <dbReference type="ChEBI" id="CHEBI:58359"/>
    </ligand>
</feature>
<evidence type="ECO:0000313" key="13">
    <source>
        <dbReference type="EMBL" id="HIJ99264.1"/>
    </source>
</evidence>
<keyword evidence="11" id="KW-0055">Arginine biosynthesis</keyword>
<feature type="active site" evidence="11">
    <location>
        <position position="337"/>
    </location>
</feature>
<feature type="binding site" evidence="11">
    <location>
        <position position="223"/>
    </location>
    <ligand>
        <name>L-glutamine</name>
        <dbReference type="ChEBI" id="CHEBI:58359"/>
    </ligand>
</feature>
<dbReference type="PRINTS" id="PR00096">
    <property type="entry name" value="GATASE"/>
</dbReference>
<dbReference type="InterPro" id="IPR029062">
    <property type="entry name" value="Class_I_gatase-like"/>
</dbReference>
<dbReference type="InterPro" id="IPR036480">
    <property type="entry name" value="CarbP_synth_ssu_N_sf"/>
</dbReference>
<feature type="binding site" evidence="11">
    <location>
        <position position="47"/>
    </location>
    <ligand>
        <name>L-glutamine</name>
        <dbReference type="ChEBI" id="CHEBI:58359"/>
    </ligand>
</feature>
<evidence type="ECO:0000259" key="12">
    <source>
        <dbReference type="SMART" id="SM01097"/>
    </source>
</evidence>
<dbReference type="EC" id="6.3.5.5" evidence="11"/>
<evidence type="ECO:0000256" key="3">
    <source>
        <dbReference type="ARBA" id="ARBA00007800"/>
    </source>
</evidence>
<feature type="active site" evidence="11">
    <location>
        <position position="335"/>
    </location>
</feature>
<dbReference type="GO" id="GO:0006207">
    <property type="term" value="P:'de novo' pyrimidine nucleobase biosynthetic process"/>
    <property type="evidence" value="ECO:0007669"/>
    <property type="project" value="InterPro"/>
</dbReference>
<comment type="pathway">
    <text evidence="1 11">Pyrimidine metabolism; UMP biosynthesis via de novo pathway; (S)-dihydroorotate from bicarbonate: step 1/3.</text>
</comment>
<dbReference type="SUPFAM" id="SSF52021">
    <property type="entry name" value="Carbamoyl phosphate synthetase, small subunit N-terminal domain"/>
    <property type="match status" value="1"/>
</dbReference>
<dbReference type="InterPro" id="IPR017926">
    <property type="entry name" value="GATASE"/>
</dbReference>
<dbReference type="PRINTS" id="PR00097">
    <property type="entry name" value="ANTSNTHASEII"/>
</dbReference>
<dbReference type="SUPFAM" id="SSF52317">
    <property type="entry name" value="Class I glutamine amidotransferase-like"/>
    <property type="match status" value="1"/>
</dbReference>
<organism evidence="13 14">
    <name type="scientific">Candidatus Undinarchaeum marinum</name>
    <dbReference type="NCBI Taxonomy" id="2756141"/>
    <lineage>
        <taxon>Archaea</taxon>
        <taxon>Candidatus Undinarchaeota</taxon>
        <taxon>Candidatus Undinarchaeia</taxon>
        <taxon>Candidatus Undinarchaeales</taxon>
        <taxon>Candidatus Undinarchaeaceae</taxon>
        <taxon>Candidatus Undinarchaeum</taxon>
    </lineage>
</organism>
<dbReference type="UniPathway" id="UPA00068">
    <property type="reaction ID" value="UER00171"/>
</dbReference>
<comment type="caution">
    <text evidence="13">The sequence shown here is derived from an EMBL/GenBank/DDBJ whole genome shotgun (WGS) entry which is preliminary data.</text>
</comment>
<dbReference type="GO" id="GO:0005524">
    <property type="term" value="F:ATP binding"/>
    <property type="evidence" value="ECO:0007669"/>
    <property type="project" value="UniProtKB-UniRule"/>
</dbReference>
<dbReference type="Pfam" id="PF00117">
    <property type="entry name" value="GATase"/>
    <property type="match status" value="1"/>
</dbReference>
<keyword evidence="8 11" id="KW-0665">Pyrimidine biosynthesis</keyword>
<feature type="binding site" evidence="11">
    <location>
        <position position="251"/>
    </location>
    <ligand>
        <name>L-glutamine</name>
        <dbReference type="ChEBI" id="CHEBI:58359"/>
    </ligand>
</feature>
<feature type="binding site" evidence="11">
    <location>
        <position position="254"/>
    </location>
    <ligand>
        <name>L-glutamine</name>
        <dbReference type="ChEBI" id="CHEBI:58359"/>
    </ligand>
</feature>
<keyword evidence="11" id="KW-0028">Amino-acid biosynthesis</keyword>
<evidence type="ECO:0000256" key="8">
    <source>
        <dbReference type="ARBA" id="ARBA00022975"/>
    </source>
</evidence>
<feature type="binding site" evidence="11">
    <location>
        <position position="292"/>
    </location>
    <ligand>
        <name>L-glutamine</name>
        <dbReference type="ChEBI" id="CHEBI:58359"/>
    </ligand>
</feature>
<dbReference type="Proteomes" id="UP000604391">
    <property type="component" value="Unassembled WGS sequence"/>
</dbReference>
<dbReference type="SMART" id="SM01097">
    <property type="entry name" value="CPSase_sm_chain"/>
    <property type="match status" value="1"/>
</dbReference>
<dbReference type="NCBIfam" id="TIGR01368">
    <property type="entry name" value="CPSaseIIsmall"/>
    <property type="match status" value="1"/>
</dbReference>
<keyword evidence="4 11" id="KW-0436">Ligase</keyword>
<evidence type="ECO:0000256" key="11">
    <source>
        <dbReference type="HAMAP-Rule" id="MF_01209"/>
    </source>
</evidence>
<evidence type="ECO:0000256" key="2">
    <source>
        <dbReference type="ARBA" id="ARBA00005077"/>
    </source>
</evidence>
<dbReference type="InterPro" id="IPR006274">
    <property type="entry name" value="CarbamoylP_synth_ssu"/>
</dbReference>
<dbReference type="FunFam" id="3.50.30.20:FF:000001">
    <property type="entry name" value="Carbamoyl-phosphate synthase small chain"/>
    <property type="match status" value="1"/>
</dbReference>
<comment type="subunit">
    <text evidence="11">Composed of two chains; the small (or glutamine) chain promotes the hydrolysis of glutamine to ammonia, which is used by the large (or ammonia) chain to synthesize carbamoyl phosphate. Tetramer of heterodimers (alpha,beta)4.</text>
</comment>
<sequence length="361" mass="39760">MGEKALLVLEDGVVFKGEFFGASSEVFGEVVFSTGMTGYQEALTDPSYRGQILTMTYPLAGNYGINSEDFESNEIQVRGLLVSGACEFPSNHRAEKTLGTFLKDYKIPGLQGIDTRALTRKLRKHGTMRGKICREGIDTEKVAEELRKTPYPDNEDLLPEVSRNNEEIYEADGNLKVTLIDCGAKENIIRCLVKRGVTVRVVPARTGAEDILKEADGVMISNGPGDPSKASYVIDTVKSLFGEIPLFGICLGHQIIGLAAGAKAYKLKFGHRGLNHGVKELETGRVHITTQNHGYSIDEKSLEKTGFEVTHVNLNDGSVEGMRHKDLPIFSVQYHPEGCPGPRDNEYLFDKFVEAMNAKKK</sequence>
<name>A0A832V3J5_9ARCH</name>
<keyword evidence="5 11" id="KW-0547">Nucleotide-binding</keyword>
<evidence type="ECO:0000256" key="4">
    <source>
        <dbReference type="ARBA" id="ARBA00022598"/>
    </source>
</evidence>
<gene>
    <name evidence="11 13" type="primary">carA</name>
    <name evidence="13" type="ORF">H1011_00375</name>
</gene>
<feature type="region of interest" description="CPSase" evidence="11">
    <location>
        <begin position="1"/>
        <end position="175"/>
    </location>
</feature>
<dbReference type="InterPro" id="IPR002474">
    <property type="entry name" value="CarbamoylP_synth_ssu_N"/>
</dbReference>
<dbReference type="UniPathway" id="UPA00070">
    <property type="reaction ID" value="UER00115"/>
</dbReference>
<dbReference type="CDD" id="cd01744">
    <property type="entry name" value="GATase1_CPSase"/>
    <property type="match status" value="1"/>
</dbReference>
<dbReference type="PRINTS" id="PR00099">
    <property type="entry name" value="CPSGATASE"/>
</dbReference>
<dbReference type="NCBIfam" id="NF009475">
    <property type="entry name" value="PRK12838.1"/>
    <property type="match status" value="1"/>
</dbReference>
<keyword evidence="14" id="KW-1185">Reference proteome</keyword>
<comment type="function">
    <text evidence="11">Small subunit of the glutamine-dependent carbamoyl phosphate synthetase (CPSase). CPSase catalyzes the formation of carbamoyl phosphate from the ammonia moiety of glutamine, carbonate, and phosphate donated by ATP, constituting the first step of 2 biosynthetic pathways, one leading to arginine and/or urea and the other to pyrimidine nucleotides. The small subunit (glutamine amidotransferase) binds and cleaves glutamine to supply the large subunit with the substrate ammonia.</text>
</comment>
<comment type="catalytic activity">
    <reaction evidence="9 11">
        <text>hydrogencarbonate + L-glutamine + 2 ATP + H2O = carbamoyl phosphate + L-glutamate + 2 ADP + phosphate + 2 H(+)</text>
        <dbReference type="Rhea" id="RHEA:18633"/>
        <dbReference type="ChEBI" id="CHEBI:15377"/>
        <dbReference type="ChEBI" id="CHEBI:15378"/>
        <dbReference type="ChEBI" id="CHEBI:17544"/>
        <dbReference type="ChEBI" id="CHEBI:29985"/>
        <dbReference type="ChEBI" id="CHEBI:30616"/>
        <dbReference type="ChEBI" id="CHEBI:43474"/>
        <dbReference type="ChEBI" id="CHEBI:58228"/>
        <dbReference type="ChEBI" id="CHEBI:58359"/>
        <dbReference type="ChEBI" id="CHEBI:456216"/>
        <dbReference type="EC" id="6.3.5.5"/>
    </reaction>
</comment>
<evidence type="ECO:0000256" key="6">
    <source>
        <dbReference type="ARBA" id="ARBA00022840"/>
    </source>
</evidence>
<dbReference type="EMBL" id="DVAD01000003">
    <property type="protein sequence ID" value="HIJ99264.1"/>
    <property type="molecule type" value="Genomic_DNA"/>
</dbReference>
<dbReference type="GO" id="GO:0006526">
    <property type="term" value="P:L-arginine biosynthetic process"/>
    <property type="evidence" value="ECO:0007669"/>
    <property type="project" value="UniProtKB-UniRule"/>
</dbReference>
<feature type="binding site" evidence="11">
    <location>
        <position position="225"/>
    </location>
    <ligand>
        <name>L-glutamine</name>
        <dbReference type="ChEBI" id="CHEBI:58359"/>
    </ligand>
</feature>
<dbReference type="Gene3D" id="3.40.50.880">
    <property type="match status" value="1"/>
</dbReference>
<protein>
    <recommendedName>
        <fullName evidence="11">Carbamoyl phosphate synthase small chain</fullName>
        <ecNumber evidence="11">6.3.5.5</ecNumber>
    </recommendedName>
    <alternativeName>
        <fullName evidence="11">Carbamoyl phosphate synthetase glutamine chain</fullName>
    </alternativeName>
</protein>
<dbReference type="InterPro" id="IPR050472">
    <property type="entry name" value="Anth_synth/Amidotransfase"/>
</dbReference>
<dbReference type="HAMAP" id="MF_01209">
    <property type="entry name" value="CPSase_S_chain"/>
    <property type="match status" value="1"/>
</dbReference>
<evidence type="ECO:0000256" key="1">
    <source>
        <dbReference type="ARBA" id="ARBA00004812"/>
    </source>
</evidence>
<dbReference type="InterPro" id="IPR035686">
    <property type="entry name" value="CPSase_GATase1"/>
</dbReference>
<evidence type="ECO:0000256" key="10">
    <source>
        <dbReference type="ARBA" id="ARBA00049285"/>
    </source>
</evidence>
<comment type="pathway">
    <text evidence="2 11">Amino-acid biosynthesis; L-arginine biosynthesis; carbamoyl phosphate from bicarbonate: step 1/1.</text>
</comment>
<keyword evidence="6 11" id="KW-0067">ATP-binding</keyword>
<feature type="active site" description="Nucleophile" evidence="11">
    <location>
        <position position="250"/>
    </location>
</feature>
<evidence type="ECO:0000256" key="9">
    <source>
        <dbReference type="ARBA" id="ARBA00048816"/>
    </source>
</evidence>
<dbReference type="Pfam" id="PF00988">
    <property type="entry name" value="CPSase_sm_chain"/>
    <property type="match status" value="1"/>
</dbReference>
<dbReference type="GO" id="GO:0044205">
    <property type="term" value="P:'de novo' UMP biosynthetic process"/>
    <property type="evidence" value="ECO:0007669"/>
    <property type="project" value="UniProtKB-UniRule"/>
</dbReference>
<comment type="similarity">
    <text evidence="3 11">Belongs to the CarA family.</text>
</comment>
<evidence type="ECO:0000256" key="7">
    <source>
        <dbReference type="ARBA" id="ARBA00022962"/>
    </source>
</evidence>
<accession>A0A832V3J5</accession>
<feature type="domain" description="Carbamoyl-phosphate synthase small subunit N-terminal" evidence="12">
    <location>
        <begin position="3"/>
        <end position="133"/>
    </location>
</feature>
<dbReference type="PANTHER" id="PTHR43418">
    <property type="entry name" value="MULTIFUNCTIONAL TRYPTOPHAN BIOSYNTHESIS PROTEIN-RELATED"/>
    <property type="match status" value="1"/>
</dbReference>
<reference evidence="13 14" key="1">
    <citation type="journal article" name="Nat. Commun.">
        <title>Undinarchaeota illuminate DPANN phylogeny and the impact of gene transfer on archaeal evolution.</title>
        <authorList>
            <person name="Dombrowski N."/>
            <person name="Williams T.A."/>
            <person name="Sun J."/>
            <person name="Woodcroft B.J."/>
            <person name="Lee J.H."/>
            <person name="Minh B.Q."/>
            <person name="Rinke C."/>
            <person name="Spang A."/>
        </authorList>
    </citation>
    <scope>NUCLEOTIDE SEQUENCE [LARGE SCALE GENOMIC DNA]</scope>
    <source>
        <strain evidence="13">MAG_bin17</strain>
    </source>
</reference>
<keyword evidence="7 11" id="KW-0315">Glutamine amidotransferase</keyword>
<evidence type="ECO:0000256" key="5">
    <source>
        <dbReference type="ARBA" id="ARBA00022741"/>
    </source>
</evidence>
<dbReference type="AlphaFoldDB" id="A0A832V3J5"/>
<dbReference type="GO" id="GO:0006541">
    <property type="term" value="P:glutamine metabolic process"/>
    <property type="evidence" value="ECO:0007669"/>
    <property type="project" value="InterPro"/>
</dbReference>
<evidence type="ECO:0000313" key="14">
    <source>
        <dbReference type="Proteomes" id="UP000604391"/>
    </source>
</evidence>
<dbReference type="PROSITE" id="PS51273">
    <property type="entry name" value="GATASE_TYPE_1"/>
    <property type="match status" value="1"/>
</dbReference>
<dbReference type="GO" id="GO:0004088">
    <property type="term" value="F:carbamoyl-phosphate synthase (glutamine-hydrolyzing) activity"/>
    <property type="evidence" value="ECO:0007669"/>
    <property type="project" value="UniProtKB-UniRule"/>
</dbReference>
<comment type="catalytic activity">
    <reaction evidence="10 11">
        <text>L-glutamine + H2O = L-glutamate + NH4(+)</text>
        <dbReference type="Rhea" id="RHEA:15889"/>
        <dbReference type="ChEBI" id="CHEBI:15377"/>
        <dbReference type="ChEBI" id="CHEBI:28938"/>
        <dbReference type="ChEBI" id="CHEBI:29985"/>
        <dbReference type="ChEBI" id="CHEBI:58359"/>
    </reaction>
</comment>
<dbReference type="PANTHER" id="PTHR43418:SF7">
    <property type="entry name" value="CARBAMOYL-PHOSPHATE SYNTHASE SMALL CHAIN"/>
    <property type="match status" value="1"/>
</dbReference>